<sequence length="27" mass="3091">MLLSEVNMMCWDLLTVLTVNKGPRTPQ</sequence>
<protein>
    <submittedName>
        <fullName evidence="2">Uncharacterized protein</fullName>
    </submittedName>
</protein>
<name>A0A1I7XG23_HETBA</name>
<accession>A0A1I7XG23</accession>
<dbReference type="Proteomes" id="UP000095283">
    <property type="component" value="Unplaced"/>
</dbReference>
<dbReference type="AlphaFoldDB" id="A0A1I7XG23"/>
<organism evidence="1 2">
    <name type="scientific">Heterorhabditis bacteriophora</name>
    <name type="common">Entomopathogenic nematode worm</name>
    <dbReference type="NCBI Taxonomy" id="37862"/>
    <lineage>
        <taxon>Eukaryota</taxon>
        <taxon>Metazoa</taxon>
        <taxon>Ecdysozoa</taxon>
        <taxon>Nematoda</taxon>
        <taxon>Chromadorea</taxon>
        <taxon>Rhabditida</taxon>
        <taxon>Rhabditina</taxon>
        <taxon>Rhabditomorpha</taxon>
        <taxon>Strongyloidea</taxon>
        <taxon>Heterorhabditidae</taxon>
        <taxon>Heterorhabditis</taxon>
    </lineage>
</organism>
<proteinExistence type="predicted"/>
<evidence type="ECO:0000313" key="2">
    <source>
        <dbReference type="WBParaSite" id="Hba_16685"/>
    </source>
</evidence>
<evidence type="ECO:0000313" key="1">
    <source>
        <dbReference type="Proteomes" id="UP000095283"/>
    </source>
</evidence>
<dbReference type="WBParaSite" id="Hba_16685">
    <property type="protein sequence ID" value="Hba_16685"/>
    <property type="gene ID" value="Hba_16685"/>
</dbReference>
<reference evidence="2" key="1">
    <citation type="submission" date="2016-11" db="UniProtKB">
        <authorList>
            <consortium name="WormBaseParasite"/>
        </authorList>
    </citation>
    <scope>IDENTIFICATION</scope>
</reference>
<keyword evidence="1" id="KW-1185">Reference proteome</keyword>